<keyword evidence="5" id="KW-1185">Reference proteome</keyword>
<dbReference type="Gene3D" id="2.70.70.10">
    <property type="entry name" value="Glucose Permease (Domain IIA)"/>
    <property type="match status" value="1"/>
</dbReference>
<dbReference type="EMBL" id="JXRP01000006">
    <property type="protein sequence ID" value="KIL51985.1"/>
    <property type="molecule type" value="Genomic_DNA"/>
</dbReference>
<comment type="caution">
    <text evidence="4">The sequence shown here is derived from an EMBL/GenBank/DDBJ whole genome shotgun (WGS) entry which is preliminary data.</text>
</comment>
<dbReference type="CDD" id="cd12797">
    <property type="entry name" value="M23_peptidase"/>
    <property type="match status" value="1"/>
</dbReference>
<dbReference type="InterPro" id="IPR016047">
    <property type="entry name" value="M23ase_b-sheet_dom"/>
</dbReference>
<dbReference type="GO" id="GO:0004222">
    <property type="term" value="F:metalloendopeptidase activity"/>
    <property type="evidence" value="ECO:0007669"/>
    <property type="project" value="TreeGrafter"/>
</dbReference>
<evidence type="ECO:0000313" key="4">
    <source>
        <dbReference type="EMBL" id="KIL51985.1"/>
    </source>
</evidence>
<dbReference type="RefSeq" id="WP_041085748.1">
    <property type="nucleotide sequence ID" value="NZ_JXRP01000006.1"/>
</dbReference>
<protein>
    <recommendedName>
        <fullName evidence="3">M23ase beta-sheet core domain-containing protein</fullName>
    </recommendedName>
</protein>
<feature type="signal peptide" evidence="2">
    <location>
        <begin position="1"/>
        <end position="26"/>
    </location>
</feature>
<dbReference type="Pfam" id="PF01551">
    <property type="entry name" value="Peptidase_M23"/>
    <property type="match status" value="1"/>
</dbReference>
<dbReference type="STRING" id="889306.KP78_03550"/>
<name>A0A0C2RP04_9BACL</name>
<sequence length="333" mass="39035">MHQWIRLSLTSIVLFFYFSSVGSAEAQQTREERLNERMEYYIKYGTLTSLPWYYLAAVDQFERNNQLVRYDIPRREGTLSIHFREEDWVGLLNPNKKDNSLESIIFWGGHGRDGNLDGLADRKNDEDVLYTMANYLSEYGHSEEDFKQALTKYYMREESVKQILTITAIYKHFNTLNLYDHTFPLPLQHIYSYRSTWGDSRGWGGRRMHEGTDIFASHGVPVLATTYGVVEEKGWNEYGGWRIGIRDIHNVYHYYAHLSGFHEDIKKGDIVKPGTKIGYVGSTGYGKKGTSGRFPPHLHYGMYMDNGRTVWAFDPFPSLRLWENQERERKNEE</sequence>
<dbReference type="SUPFAM" id="SSF51261">
    <property type="entry name" value="Duplicated hybrid motif"/>
    <property type="match status" value="1"/>
</dbReference>
<feature type="chain" id="PRO_5002154542" description="M23ase beta-sheet core domain-containing protein" evidence="2">
    <location>
        <begin position="27"/>
        <end position="333"/>
    </location>
</feature>
<dbReference type="PATRIC" id="fig|889306.3.peg.357"/>
<evidence type="ECO:0000313" key="5">
    <source>
        <dbReference type="Proteomes" id="UP000031938"/>
    </source>
</evidence>
<dbReference type="AlphaFoldDB" id="A0A0C2RP04"/>
<evidence type="ECO:0000259" key="3">
    <source>
        <dbReference type="Pfam" id="PF01551"/>
    </source>
</evidence>
<evidence type="ECO:0000256" key="1">
    <source>
        <dbReference type="ARBA" id="ARBA00022729"/>
    </source>
</evidence>
<dbReference type="Proteomes" id="UP000031938">
    <property type="component" value="Unassembled WGS sequence"/>
</dbReference>
<dbReference type="InterPro" id="IPR011055">
    <property type="entry name" value="Dup_hybrid_motif"/>
</dbReference>
<reference evidence="4 5" key="1">
    <citation type="submission" date="2015-01" db="EMBL/GenBank/DDBJ databases">
        <title>Genome sequencing of Jeotgalibacillus soli.</title>
        <authorList>
            <person name="Goh K.M."/>
            <person name="Chan K.-G."/>
            <person name="Yaakop A.S."/>
            <person name="Ee R."/>
            <person name="Gan H.M."/>
            <person name="Chan C.S."/>
        </authorList>
    </citation>
    <scope>NUCLEOTIDE SEQUENCE [LARGE SCALE GENOMIC DNA]</scope>
    <source>
        <strain evidence="4 5">P9</strain>
    </source>
</reference>
<dbReference type="PANTHER" id="PTHR21666">
    <property type="entry name" value="PEPTIDASE-RELATED"/>
    <property type="match status" value="1"/>
</dbReference>
<accession>A0A0C2RP04</accession>
<proteinExistence type="predicted"/>
<feature type="domain" description="M23ase beta-sheet core" evidence="3">
    <location>
        <begin position="207"/>
        <end position="307"/>
    </location>
</feature>
<organism evidence="4 5">
    <name type="scientific">Jeotgalibacillus soli</name>
    <dbReference type="NCBI Taxonomy" id="889306"/>
    <lineage>
        <taxon>Bacteria</taxon>
        <taxon>Bacillati</taxon>
        <taxon>Bacillota</taxon>
        <taxon>Bacilli</taxon>
        <taxon>Bacillales</taxon>
        <taxon>Caryophanaceae</taxon>
        <taxon>Jeotgalibacillus</taxon>
    </lineage>
</organism>
<dbReference type="PANTHER" id="PTHR21666:SF289">
    <property type="entry name" value="L-ALA--D-GLU ENDOPEPTIDASE"/>
    <property type="match status" value="1"/>
</dbReference>
<dbReference type="InterPro" id="IPR050570">
    <property type="entry name" value="Cell_wall_metabolism_enzyme"/>
</dbReference>
<evidence type="ECO:0000256" key="2">
    <source>
        <dbReference type="SAM" id="SignalP"/>
    </source>
</evidence>
<gene>
    <name evidence="4" type="ORF">KP78_03550</name>
</gene>
<keyword evidence="1 2" id="KW-0732">Signal</keyword>